<dbReference type="PROSITE" id="PS50043">
    <property type="entry name" value="HTH_LUXR_2"/>
    <property type="match status" value="1"/>
</dbReference>
<dbReference type="PROSITE" id="PS00622">
    <property type="entry name" value="HTH_LUXR_1"/>
    <property type="match status" value="1"/>
</dbReference>
<dbReference type="SUPFAM" id="SSF46894">
    <property type="entry name" value="C-terminal effector domain of the bipartite response regulators"/>
    <property type="match status" value="1"/>
</dbReference>
<dbReference type="GO" id="GO:0006355">
    <property type="term" value="P:regulation of DNA-templated transcription"/>
    <property type="evidence" value="ECO:0007669"/>
    <property type="project" value="InterPro"/>
</dbReference>
<evidence type="ECO:0000313" key="5">
    <source>
        <dbReference type="EMBL" id="MDV6298610.1"/>
    </source>
</evidence>
<comment type="caution">
    <text evidence="5">The sequence shown here is derived from an EMBL/GenBank/DDBJ whole genome shotgun (WGS) entry which is preliminary data.</text>
</comment>
<feature type="domain" description="HTH luxR-type" evidence="4">
    <location>
        <begin position="248"/>
        <end position="313"/>
    </location>
</feature>
<dbReference type="Pfam" id="PF00196">
    <property type="entry name" value="GerE"/>
    <property type="match status" value="1"/>
</dbReference>
<reference evidence="5" key="1">
    <citation type="submission" date="2023-10" db="EMBL/GenBank/DDBJ databases">
        <title>Development of a sustainable strategy for remediation of hydrocarbon-contaminated territories based on the waste exchange concept.</title>
        <authorList>
            <person name="Krivoruchko A."/>
        </authorList>
    </citation>
    <scope>NUCLEOTIDE SEQUENCE</scope>
    <source>
        <strain evidence="5">IEGM 1175</strain>
    </source>
</reference>
<sequence>MTTDMTWWIRLTDCVHAAGRGDIPLDEPVRMIRDGLGFDCATLVGPRDSTNAQGHPVLVNLDYPREALQFIATTYATQCPAHRYAVEHRVARRFIDLPYDFRSSRTYNEALKPCGFNEGLTLPLGPRRLATTRPGFLALSSTHGRPLRDDSRLALTMLATEIATLTDPQPSNSPSPADLVVWAGHGRIKPRVGDLSAAPLSAREFTRVEALHQRHATELRFRHRDTAGQWWLVRTTTARDGVLIRLNRSEPDDHLTVRELDVVGLLSRGWTNDEIAESLGISVRTIRSHIESALMKLDVPNRTALAREAVLHGIDSLDAIRCVVEVAHPSLLG</sequence>
<dbReference type="PANTHER" id="PTHR44688:SF16">
    <property type="entry name" value="DNA-BINDING TRANSCRIPTIONAL ACTIVATOR DEVR_DOSR"/>
    <property type="match status" value="1"/>
</dbReference>
<protein>
    <submittedName>
        <fullName evidence="5">Helix-turn-helix transcriptional regulator</fullName>
    </submittedName>
</protein>
<proteinExistence type="predicted"/>
<dbReference type="SMART" id="SM00421">
    <property type="entry name" value="HTH_LUXR"/>
    <property type="match status" value="1"/>
</dbReference>
<dbReference type="RefSeq" id="WP_317468957.1">
    <property type="nucleotide sequence ID" value="NZ_JAWLKJ010000001.1"/>
</dbReference>
<dbReference type="Gene3D" id="1.10.10.10">
    <property type="entry name" value="Winged helix-like DNA-binding domain superfamily/Winged helix DNA-binding domain"/>
    <property type="match status" value="1"/>
</dbReference>
<accession>A0AAE4QV08</accession>
<evidence type="ECO:0000259" key="4">
    <source>
        <dbReference type="PROSITE" id="PS50043"/>
    </source>
</evidence>
<dbReference type="InterPro" id="IPR016032">
    <property type="entry name" value="Sig_transdc_resp-reg_C-effctor"/>
</dbReference>
<dbReference type="InterPro" id="IPR036388">
    <property type="entry name" value="WH-like_DNA-bd_sf"/>
</dbReference>
<dbReference type="PANTHER" id="PTHR44688">
    <property type="entry name" value="DNA-BINDING TRANSCRIPTIONAL ACTIVATOR DEVR_DOSR"/>
    <property type="match status" value="1"/>
</dbReference>
<evidence type="ECO:0000256" key="1">
    <source>
        <dbReference type="ARBA" id="ARBA00023015"/>
    </source>
</evidence>
<dbReference type="AlphaFoldDB" id="A0AAE4QV08"/>
<keyword evidence="1" id="KW-0805">Transcription regulation</keyword>
<keyword evidence="2" id="KW-0238">DNA-binding</keyword>
<evidence type="ECO:0000256" key="2">
    <source>
        <dbReference type="ARBA" id="ARBA00023125"/>
    </source>
</evidence>
<dbReference type="Proteomes" id="UP001185873">
    <property type="component" value="Unassembled WGS sequence"/>
</dbReference>
<organism evidence="5 6">
    <name type="scientific">Dietzia maris</name>
    <dbReference type="NCBI Taxonomy" id="37915"/>
    <lineage>
        <taxon>Bacteria</taxon>
        <taxon>Bacillati</taxon>
        <taxon>Actinomycetota</taxon>
        <taxon>Actinomycetes</taxon>
        <taxon>Mycobacteriales</taxon>
        <taxon>Dietziaceae</taxon>
        <taxon>Dietzia</taxon>
    </lineage>
</organism>
<keyword evidence="3" id="KW-0804">Transcription</keyword>
<dbReference type="InterPro" id="IPR000792">
    <property type="entry name" value="Tscrpt_reg_LuxR_C"/>
</dbReference>
<name>A0AAE4QV08_9ACTN</name>
<dbReference type="CDD" id="cd06170">
    <property type="entry name" value="LuxR_C_like"/>
    <property type="match status" value="1"/>
</dbReference>
<evidence type="ECO:0000313" key="6">
    <source>
        <dbReference type="Proteomes" id="UP001185873"/>
    </source>
</evidence>
<evidence type="ECO:0000256" key="3">
    <source>
        <dbReference type="ARBA" id="ARBA00023163"/>
    </source>
</evidence>
<dbReference type="EMBL" id="JAWLKJ010000001">
    <property type="protein sequence ID" value="MDV6298610.1"/>
    <property type="molecule type" value="Genomic_DNA"/>
</dbReference>
<dbReference type="GO" id="GO:0003677">
    <property type="term" value="F:DNA binding"/>
    <property type="evidence" value="ECO:0007669"/>
    <property type="project" value="UniProtKB-KW"/>
</dbReference>
<gene>
    <name evidence="5" type="ORF">R3P82_05745</name>
</gene>
<dbReference type="PRINTS" id="PR00038">
    <property type="entry name" value="HTHLUXR"/>
</dbReference>